<dbReference type="InterPro" id="IPR035996">
    <property type="entry name" value="4pyrrol_Methylase_sf"/>
</dbReference>
<dbReference type="InterPro" id="IPR014008">
    <property type="entry name" value="Cbl_synth_MTase_CbiT"/>
</dbReference>
<keyword evidence="4" id="KW-0808">Transferase</keyword>
<reference evidence="7 8" key="1">
    <citation type="submission" date="2020-12" db="EMBL/GenBank/DDBJ databases">
        <title>Whole genome sequences of gut porcine anaerobes.</title>
        <authorList>
            <person name="Kubasova T."/>
            <person name="Jahodarova E."/>
            <person name="Rychlik I."/>
        </authorList>
    </citation>
    <scope>NUCLEOTIDE SEQUENCE [LARGE SCALE GENOMIC DNA]</scope>
    <source>
        <strain evidence="7 8">An925</strain>
    </source>
</reference>
<dbReference type="InterPro" id="IPR014777">
    <property type="entry name" value="4pyrrole_Mease_sub1"/>
</dbReference>
<dbReference type="Gene3D" id="3.40.50.150">
    <property type="entry name" value="Vaccinia Virus protein VP39"/>
    <property type="match status" value="1"/>
</dbReference>
<keyword evidence="3" id="KW-0489">Methyltransferase</keyword>
<proteinExistence type="predicted"/>
<dbReference type="CDD" id="cd11644">
    <property type="entry name" value="Precorrin-6Y-MT"/>
    <property type="match status" value="1"/>
</dbReference>
<dbReference type="InterPro" id="IPR000878">
    <property type="entry name" value="4pyrrol_Mease"/>
</dbReference>
<keyword evidence="2" id="KW-0169">Cobalamin biosynthesis</keyword>
<dbReference type="SUPFAM" id="SSF53790">
    <property type="entry name" value="Tetrapyrrole methylase"/>
    <property type="match status" value="1"/>
</dbReference>
<feature type="domain" description="Tetrapyrrole methylase" evidence="6">
    <location>
        <begin position="71"/>
        <end position="194"/>
    </location>
</feature>
<accession>A0ABS9CI78</accession>
<dbReference type="Gene3D" id="3.40.1010.10">
    <property type="entry name" value="Cobalt-precorrin-4 Transmethylase, Domain 1"/>
    <property type="match status" value="1"/>
</dbReference>
<dbReference type="InterPro" id="IPR029063">
    <property type="entry name" value="SAM-dependent_MTases_sf"/>
</dbReference>
<comment type="pathway">
    <text evidence="1">Cofactor biosynthesis; adenosylcobalamin biosynthesis.</text>
</comment>
<dbReference type="PANTHER" id="PTHR43182:SF1">
    <property type="entry name" value="COBALT-PRECORRIN-7 C(5)-METHYLTRANSFERASE"/>
    <property type="match status" value="1"/>
</dbReference>
<dbReference type="NCBIfam" id="TIGR02467">
    <property type="entry name" value="CbiE"/>
    <property type="match status" value="1"/>
</dbReference>
<evidence type="ECO:0000256" key="3">
    <source>
        <dbReference type="ARBA" id="ARBA00022603"/>
    </source>
</evidence>
<evidence type="ECO:0000259" key="6">
    <source>
        <dbReference type="Pfam" id="PF00590"/>
    </source>
</evidence>
<dbReference type="Proteomes" id="UP001200470">
    <property type="component" value="Unassembled WGS sequence"/>
</dbReference>
<dbReference type="PANTHER" id="PTHR43182">
    <property type="entry name" value="COBALT-PRECORRIN-6B C(15)-METHYLTRANSFERASE (DECARBOXYLATING)"/>
    <property type="match status" value="1"/>
</dbReference>
<dbReference type="NCBIfam" id="TIGR02469">
    <property type="entry name" value="CbiT"/>
    <property type="match status" value="1"/>
</dbReference>
<keyword evidence="8" id="KW-1185">Reference proteome</keyword>
<dbReference type="SUPFAM" id="SSF53335">
    <property type="entry name" value="S-adenosyl-L-methionine-dependent methyltransferases"/>
    <property type="match status" value="1"/>
</dbReference>
<evidence type="ECO:0000256" key="5">
    <source>
        <dbReference type="ARBA" id="ARBA00022691"/>
    </source>
</evidence>
<sequence>MMLQFTVIGINDHPNPVFPSEVEQLIATSTVFSGGSRHHEIMAERLPHGAQWIDITVPLADVFRQYMACEGHIVVFASGDPLFYGFATTLKRQFPEAPIRVVPTFHSLQMLTHRLVLPYHDMTLVSLTGRPWNALDAALITGKQKIGCLTDRHHTPATIAQRLLDYGYDNYEIAIGEHLGNPQTEHICQISIEQAASLSFAQPNCCILLQKEFRENVPMGIPDEDFSILDGRPKMITKMPFRLLSIQQLGLHADSVLWDVGFCTGSISIEAKRLYPTIDIVAFEIRKEGEALMRENTRRFGTPGIQTVIGDFMLQHLDTLPKPTSVFIGGHGGKLKEMMAKLCEVLPSGGCMVMNCVTEESNRLFEEACQSLPLTPQTPLHLTLNDYNPITIRKCIKQ</sequence>
<dbReference type="EMBL" id="JADYTN010000024">
    <property type="protein sequence ID" value="MCF2564447.1"/>
    <property type="molecule type" value="Genomic_DNA"/>
</dbReference>
<comment type="caution">
    <text evidence="7">The sequence shown here is derived from an EMBL/GenBank/DDBJ whole genome shotgun (WGS) entry which is preliminary data.</text>
</comment>
<evidence type="ECO:0000313" key="8">
    <source>
        <dbReference type="Proteomes" id="UP001200470"/>
    </source>
</evidence>
<name>A0ABS9CI78_9BACT</name>
<keyword evidence="5" id="KW-0949">S-adenosyl-L-methionine</keyword>
<dbReference type="PIRSF" id="PIRSF036428">
    <property type="entry name" value="CobL"/>
    <property type="match status" value="1"/>
</dbReference>
<evidence type="ECO:0000313" key="7">
    <source>
        <dbReference type="EMBL" id="MCF2564447.1"/>
    </source>
</evidence>
<evidence type="ECO:0000256" key="1">
    <source>
        <dbReference type="ARBA" id="ARBA00004953"/>
    </source>
</evidence>
<dbReference type="InterPro" id="IPR050714">
    <property type="entry name" value="Cobalamin_biosynth_MTase"/>
</dbReference>
<evidence type="ECO:0000256" key="4">
    <source>
        <dbReference type="ARBA" id="ARBA00022679"/>
    </source>
</evidence>
<organism evidence="7 8">
    <name type="scientific">Xylanibacter brevis</name>
    <dbReference type="NCBI Taxonomy" id="83231"/>
    <lineage>
        <taxon>Bacteria</taxon>
        <taxon>Pseudomonadati</taxon>
        <taxon>Bacteroidota</taxon>
        <taxon>Bacteroidia</taxon>
        <taxon>Bacteroidales</taxon>
        <taxon>Prevotellaceae</taxon>
        <taxon>Xylanibacter</taxon>
    </lineage>
</organism>
<gene>
    <name evidence="7" type="primary">cbiE</name>
    <name evidence="7" type="ORF">I6E12_10020</name>
</gene>
<protein>
    <submittedName>
        <fullName evidence="7">Precorrin-6y C5,15-methyltransferase (Decarboxylating) subunit CbiE</fullName>
    </submittedName>
</protein>
<dbReference type="InterPro" id="IPR012818">
    <property type="entry name" value="CbiE"/>
</dbReference>
<dbReference type="Pfam" id="PF00590">
    <property type="entry name" value="TP_methylase"/>
    <property type="match status" value="1"/>
</dbReference>
<dbReference type="RefSeq" id="WP_301638451.1">
    <property type="nucleotide sequence ID" value="NZ_JADYTN010000024.1"/>
</dbReference>
<evidence type="ECO:0000256" key="2">
    <source>
        <dbReference type="ARBA" id="ARBA00022573"/>
    </source>
</evidence>
<dbReference type="InterPro" id="IPR006365">
    <property type="entry name" value="Cbl_synth_CobL"/>
</dbReference>